<evidence type="ECO:0000256" key="1">
    <source>
        <dbReference type="SAM" id="Phobius"/>
    </source>
</evidence>
<evidence type="ECO:0000313" key="2">
    <source>
        <dbReference type="EMBL" id="AXJ00420.1"/>
    </source>
</evidence>
<feature type="transmembrane region" description="Helical" evidence="1">
    <location>
        <begin position="130"/>
        <end position="156"/>
    </location>
</feature>
<protein>
    <submittedName>
        <fullName evidence="2">Uncharacterized protein</fullName>
    </submittedName>
</protein>
<organism evidence="2 3">
    <name type="scientific">Cyclonatronum proteinivorum</name>
    <dbReference type="NCBI Taxonomy" id="1457365"/>
    <lineage>
        <taxon>Bacteria</taxon>
        <taxon>Pseudomonadati</taxon>
        <taxon>Balneolota</taxon>
        <taxon>Balneolia</taxon>
        <taxon>Balneolales</taxon>
        <taxon>Cyclonatronaceae</taxon>
        <taxon>Cyclonatronum</taxon>
    </lineage>
</organism>
<reference evidence="2 3" key="1">
    <citation type="submission" date="2018-03" db="EMBL/GenBank/DDBJ databases">
        <title>Phenotypic and genomic properties of Cyclonatronum proteinivorum gen. nov., sp. nov., a haloalkaliphilic bacteroidete from soda lakes possessing Na+-translocating rhodopsin.</title>
        <authorList>
            <person name="Toshchakov S.V."/>
            <person name="Korzhenkov A."/>
            <person name="Samarov N.I."/>
            <person name="Kublanov I.V."/>
            <person name="Muntyan M.S."/>
            <person name="Sorokin D.Y."/>
        </authorList>
    </citation>
    <scope>NUCLEOTIDE SEQUENCE [LARGE SCALE GENOMIC DNA]</scope>
    <source>
        <strain evidence="2 3">Omega</strain>
    </source>
</reference>
<dbReference type="EMBL" id="CP027806">
    <property type="protein sequence ID" value="AXJ00420.1"/>
    <property type="molecule type" value="Genomic_DNA"/>
</dbReference>
<keyword evidence="3" id="KW-1185">Reference proteome</keyword>
<proteinExistence type="predicted"/>
<accession>A0A345UIW8</accession>
<dbReference type="KEGG" id="cprv:CYPRO_1156"/>
<name>A0A345UIW8_9BACT</name>
<dbReference type="AlphaFoldDB" id="A0A345UIW8"/>
<dbReference type="Proteomes" id="UP000254808">
    <property type="component" value="Chromosome"/>
</dbReference>
<evidence type="ECO:0000313" key="3">
    <source>
        <dbReference type="Proteomes" id="UP000254808"/>
    </source>
</evidence>
<keyword evidence="1" id="KW-0812">Transmembrane</keyword>
<gene>
    <name evidence="2" type="ORF">CYPRO_1156</name>
</gene>
<keyword evidence="1" id="KW-1133">Transmembrane helix</keyword>
<sequence>MNFNPVNLPHRIFSMIRFALLFAALFIVSVPVLGQQHQVIFAEFNEVREDTAGAAVDTLSVPAPIVGGEVTEFQQVIGVLSGLESNLKNRIRNAEESLLDRTGAVEQRLAGVERRTDDTFLRISSFEQQFWYIIIALLFLSLVTVLSILILTFKFIEPMKKENKMLNESFIRLQAEIPKNSENIHQALKDLAKDDPYIAQILKKNKLL</sequence>
<keyword evidence="1" id="KW-0472">Membrane</keyword>